<name>A0A857KHW7_9ACTN</name>
<evidence type="ECO:0000259" key="1">
    <source>
        <dbReference type="Pfam" id="PF01590"/>
    </source>
</evidence>
<accession>A0A857KHW7</accession>
<evidence type="ECO:0000313" key="2">
    <source>
        <dbReference type="EMBL" id="QHN38877.1"/>
    </source>
</evidence>
<reference evidence="2" key="1">
    <citation type="journal article" date="2021" name="Nat. Microbiol.">
        <title>Cocultivation of an ultrasmall environmental parasitic bacterium with lytic ability against bacteria associated with wastewater foams.</title>
        <authorList>
            <person name="Batinovic S."/>
            <person name="Rose J.J.A."/>
            <person name="Ratcliffe J."/>
            <person name="Seviour R.J."/>
            <person name="Petrovski S."/>
        </authorList>
    </citation>
    <scope>NUCLEOTIDE SEQUENCE</scope>
    <source>
        <strain evidence="2">CON44</strain>
    </source>
</reference>
<dbReference type="AlphaFoldDB" id="A0A857KHW7"/>
<organism evidence="2">
    <name type="scientific">Gordonia amarae</name>
    <dbReference type="NCBI Taxonomy" id="36821"/>
    <lineage>
        <taxon>Bacteria</taxon>
        <taxon>Bacillati</taxon>
        <taxon>Actinomycetota</taxon>
        <taxon>Actinomycetes</taxon>
        <taxon>Mycobacteriales</taxon>
        <taxon>Gordoniaceae</taxon>
        <taxon>Gordonia</taxon>
    </lineage>
</organism>
<dbReference type="EMBL" id="CP045810">
    <property type="protein sequence ID" value="QHN38877.1"/>
    <property type="molecule type" value="Genomic_DNA"/>
</dbReference>
<proteinExistence type="predicted"/>
<feature type="domain" description="GAF" evidence="1">
    <location>
        <begin position="101"/>
        <end position="210"/>
    </location>
</feature>
<sequence length="414" mass="44123">MLTMGLITPGADLVEVRSRLAAVHEAVVGRGEDAPDDIREELLTSWRASAAAGIDPDVLDPPLVSRATVSERLAHHPLAGAIDRMRQLFSDAVTDPHLIMLLVDPDGLVIHRNASADLLPIADGIRLLEGTRWDESSVGTNAITMVMRTGRPQLVFGPEHYCRALHDVYCAAAPIRDRSTGDIVGVVAITGPSTALQHATTALVTAFAALGEREMEMAHERNLAELRGRTVAQLTGLSGPAVVVDDNGWVAAGTGFTAPTRIDPPEAGAKQFISGMGVCEAQRVTGGWLLQPSGPGHPVVATLDLRGEPSIMVTGDEGDWRSVLTRRHAQILLLLSEAGESGITGAELSRRLFGDAEHLVTVRAEMSRLRRVIGTLVVSRPYRLARGVELRMVGNVESARGDLHAVETDPALTG</sequence>
<protein>
    <submittedName>
        <fullName evidence="2">GAF domain-containing protein</fullName>
    </submittedName>
</protein>
<dbReference type="Pfam" id="PF01590">
    <property type="entry name" value="GAF"/>
    <property type="match status" value="1"/>
</dbReference>
<dbReference type="InterPro" id="IPR029016">
    <property type="entry name" value="GAF-like_dom_sf"/>
</dbReference>
<dbReference type="InterPro" id="IPR003018">
    <property type="entry name" value="GAF"/>
</dbReference>
<dbReference type="Gene3D" id="3.30.450.40">
    <property type="match status" value="1"/>
</dbReference>
<gene>
    <name evidence="2" type="ORF">GII30_06540</name>
</gene>